<dbReference type="Pfam" id="PF13487">
    <property type="entry name" value="HD_5"/>
    <property type="match status" value="1"/>
</dbReference>
<name>A0A1T4VX71_9BACT</name>
<evidence type="ECO:0000313" key="2">
    <source>
        <dbReference type="EMBL" id="SKA69081.1"/>
    </source>
</evidence>
<dbReference type="CDD" id="cd00077">
    <property type="entry name" value="HDc"/>
    <property type="match status" value="1"/>
</dbReference>
<proteinExistence type="predicted"/>
<dbReference type="EMBL" id="FUYA01000003">
    <property type="protein sequence ID" value="SKA69081.1"/>
    <property type="molecule type" value="Genomic_DNA"/>
</dbReference>
<gene>
    <name evidence="2" type="ORF">SAMN02745702_01035</name>
</gene>
<accession>A0A1T4VX71</accession>
<dbReference type="SMART" id="SM00471">
    <property type="entry name" value="HDc"/>
    <property type="match status" value="1"/>
</dbReference>
<dbReference type="OrthoDB" id="9776628at2"/>
<feature type="domain" description="HD-GYP" evidence="1">
    <location>
        <begin position="143"/>
        <end position="332"/>
    </location>
</feature>
<dbReference type="PANTHER" id="PTHR43155">
    <property type="entry name" value="CYCLIC DI-GMP PHOSPHODIESTERASE PA4108-RELATED"/>
    <property type="match status" value="1"/>
</dbReference>
<dbReference type="STRING" id="1121442.SAMN02745702_01035"/>
<protein>
    <submittedName>
        <fullName evidence="2">HDIG domain-containing protein</fullName>
    </submittedName>
</protein>
<dbReference type="InterPro" id="IPR037522">
    <property type="entry name" value="HD_GYP_dom"/>
</dbReference>
<dbReference type="InterPro" id="IPR006675">
    <property type="entry name" value="HDIG_dom"/>
</dbReference>
<reference evidence="2 3" key="1">
    <citation type="submission" date="2017-02" db="EMBL/GenBank/DDBJ databases">
        <authorList>
            <person name="Peterson S.W."/>
        </authorList>
    </citation>
    <scope>NUCLEOTIDE SEQUENCE [LARGE SCALE GENOMIC DNA]</scope>
    <source>
        <strain evidence="2 3">DSM 18034</strain>
    </source>
</reference>
<dbReference type="AlphaFoldDB" id="A0A1T4VX71"/>
<dbReference type="PANTHER" id="PTHR43155:SF2">
    <property type="entry name" value="CYCLIC DI-GMP PHOSPHODIESTERASE PA4108"/>
    <property type="match status" value="1"/>
</dbReference>
<sequence>MPKTAIRPEPQNSADATFFAVSPLLISPGCMSHFSVYLRQDGEYVLYTSAEQHFTERHRRKLYDHGVTEVYIKARQSASYKRYLEDNLGTILMNENTPLRERARLFHETSIDIVREAYANRLPDNLTQKQDFTRIVDFVKKSMQFLTLENSFKAVGQLIEHDYKTYTHCMHVFLYSSAILQSYDLDEEHLIQCGLGAILHDIGKAKIPEKILNKPGPLTPAERQTINTHPLQGIALCSQVQLSQTAYNCILFHHERMDGSGYPSGLKAYAIPLESRAIAIADVYDALTSDRPYAKAMNPFQVLRFMRDKMFSELDIDMYKRFVQILSGADLI</sequence>
<organism evidence="2 3">
    <name type="scientific">Desulfobaculum bizertense DSM 18034</name>
    <dbReference type="NCBI Taxonomy" id="1121442"/>
    <lineage>
        <taxon>Bacteria</taxon>
        <taxon>Pseudomonadati</taxon>
        <taxon>Thermodesulfobacteriota</taxon>
        <taxon>Desulfovibrionia</taxon>
        <taxon>Desulfovibrionales</taxon>
        <taxon>Desulfovibrionaceae</taxon>
        <taxon>Desulfobaculum</taxon>
    </lineage>
</organism>
<evidence type="ECO:0000259" key="1">
    <source>
        <dbReference type="PROSITE" id="PS51832"/>
    </source>
</evidence>
<dbReference type="PROSITE" id="PS51832">
    <property type="entry name" value="HD_GYP"/>
    <property type="match status" value="1"/>
</dbReference>
<dbReference type="SUPFAM" id="SSF109604">
    <property type="entry name" value="HD-domain/PDEase-like"/>
    <property type="match status" value="1"/>
</dbReference>
<dbReference type="NCBIfam" id="TIGR00277">
    <property type="entry name" value="HDIG"/>
    <property type="match status" value="1"/>
</dbReference>
<keyword evidence="3" id="KW-1185">Reference proteome</keyword>
<dbReference type="Proteomes" id="UP000189733">
    <property type="component" value="Unassembled WGS sequence"/>
</dbReference>
<dbReference type="Gene3D" id="1.10.3210.10">
    <property type="entry name" value="Hypothetical protein af1432"/>
    <property type="match status" value="1"/>
</dbReference>
<evidence type="ECO:0000313" key="3">
    <source>
        <dbReference type="Proteomes" id="UP000189733"/>
    </source>
</evidence>
<dbReference type="RefSeq" id="WP_078684341.1">
    <property type="nucleotide sequence ID" value="NZ_FUYA01000003.1"/>
</dbReference>
<dbReference type="InterPro" id="IPR003607">
    <property type="entry name" value="HD/PDEase_dom"/>
</dbReference>